<dbReference type="EMBL" id="JABANP010000031">
    <property type="protein sequence ID" value="KAF4694567.1"/>
    <property type="molecule type" value="Genomic_DNA"/>
</dbReference>
<comment type="caution">
    <text evidence="2">The sequence shown here is derived from an EMBL/GenBank/DDBJ whole genome shotgun (WGS) entry which is preliminary data.</text>
</comment>
<evidence type="ECO:0000313" key="3">
    <source>
        <dbReference type="Proteomes" id="UP000541610"/>
    </source>
</evidence>
<feature type="signal peptide" evidence="1">
    <location>
        <begin position="1"/>
        <end position="28"/>
    </location>
</feature>
<accession>A0A7J6PF51</accession>
<feature type="chain" id="PRO_5029672290" evidence="1">
    <location>
        <begin position="29"/>
        <end position="201"/>
    </location>
</feature>
<keyword evidence="1" id="KW-0732">Signal</keyword>
<name>A0A7J6PF51_PEROL</name>
<reference evidence="2 3" key="1">
    <citation type="submission" date="2020-04" db="EMBL/GenBank/DDBJ databases">
        <title>Perkinsus olseni comparative genomics.</title>
        <authorList>
            <person name="Bogema D.R."/>
        </authorList>
    </citation>
    <scope>NUCLEOTIDE SEQUENCE [LARGE SCALE GENOMIC DNA]</scope>
    <source>
        <strain evidence="2">00978-12</strain>
    </source>
</reference>
<proteinExistence type="predicted"/>
<dbReference type="AlphaFoldDB" id="A0A7J6PF51"/>
<evidence type="ECO:0000256" key="1">
    <source>
        <dbReference type="SAM" id="SignalP"/>
    </source>
</evidence>
<organism evidence="2 3">
    <name type="scientific">Perkinsus olseni</name>
    <name type="common">Perkinsus atlanticus</name>
    <dbReference type="NCBI Taxonomy" id="32597"/>
    <lineage>
        <taxon>Eukaryota</taxon>
        <taxon>Sar</taxon>
        <taxon>Alveolata</taxon>
        <taxon>Perkinsozoa</taxon>
        <taxon>Perkinsea</taxon>
        <taxon>Perkinsida</taxon>
        <taxon>Perkinsidae</taxon>
        <taxon>Perkinsus</taxon>
    </lineage>
</organism>
<dbReference type="Proteomes" id="UP000541610">
    <property type="component" value="Unassembled WGS sequence"/>
</dbReference>
<protein>
    <submittedName>
        <fullName evidence="2">Uncharacterized protein</fullName>
    </submittedName>
</protein>
<sequence length="201" mass="21548">MSSKQQLHLGVSTIVAALVASLLPLGDAIGAAARRGGYPSLSSHRHYKPIYGDRTVKCEFGNEQLDDGRQVTRLEILLDETDMSTGKMHCPAAGGRTGFDMGYLWGSIMWFNLDAPGGGYGPSYEFKGDGPLKDPLASVRWSAGGAIRSLKSSASPSNEETEKICMAGITALKKKFLTYKDLCAKNYAIGKEVLRAGGIKL</sequence>
<evidence type="ECO:0000313" key="2">
    <source>
        <dbReference type="EMBL" id="KAF4694567.1"/>
    </source>
</evidence>
<gene>
    <name evidence="2" type="ORF">FOZ60_007802</name>
</gene>